<feature type="transmembrane region" description="Helical" evidence="5">
    <location>
        <begin position="72"/>
        <end position="92"/>
    </location>
</feature>
<protein>
    <recommendedName>
        <fullName evidence="8">Isoprenylcysteine carboxyl methyltransferase (ICMT) family protein</fullName>
    </recommendedName>
</protein>
<dbReference type="GO" id="GO:0004671">
    <property type="term" value="F:protein C-terminal S-isoprenylcysteine carboxyl O-methyltransferase activity"/>
    <property type="evidence" value="ECO:0007669"/>
    <property type="project" value="InterPro"/>
</dbReference>
<evidence type="ECO:0008006" key="8">
    <source>
        <dbReference type="Google" id="ProtNLM"/>
    </source>
</evidence>
<organism evidence="6 7">
    <name type="scientific">Ruegeria atlantica</name>
    <dbReference type="NCBI Taxonomy" id="81569"/>
    <lineage>
        <taxon>Bacteria</taxon>
        <taxon>Pseudomonadati</taxon>
        <taxon>Pseudomonadota</taxon>
        <taxon>Alphaproteobacteria</taxon>
        <taxon>Rhodobacterales</taxon>
        <taxon>Roseobacteraceae</taxon>
        <taxon>Ruegeria</taxon>
    </lineage>
</organism>
<dbReference type="EMBL" id="CYPU01000023">
    <property type="protein sequence ID" value="CUH47426.1"/>
    <property type="molecule type" value="Genomic_DNA"/>
</dbReference>
<dbReference type="Proteomes" id="UP000050783">
    <property type="component" value="Unassembled WGS sequence"/>
</dbReference>
<feature type="transmembrane region" description="Helical" evidence="5">
    <location>
        <begin position="209"/>
        <end position="227"/>
    </location>
</feature>
<feature type="transmembrane region" description="Helical" evidence="5">
    <location>
        <begin position="323"/>
        <end position="348"/>
    </location>
</feature>
<evidence type="ECO:0000256" key="2">
    <source>
        <dbReference type="ARBA" id="ARBA00022692"/>
    </source>
</evidence>
<keyword evidence="4 5" id="KW-0472">Membrane</keyword>
<feature type="transmembrane region" description="Helical" evidence="5">
    <location>
        <begin position="47"/>
        <end position="66"/>
    </location>
</feature>
<feature type="transmembrane region" description="Helical" evidence="5">
    <location>
        <begin position="281"/>
        <end position="303"/>
    </location>
</feature>
<keyword evidence="2 5" id="KW-0812">Transmembrane</keyword>
<dbReference type="GeneID" id="55492842"/>
<proteinExistence type="predicted"/>
<feature type="transmembrane region" description="Helical" evidence="5">
    <location>
        <begin position="151"/>
        <end position="171"/>
    </location>
</feature>
<feature type="transmembrane region" description="Helical" evidence="5">
    <location>
        <begin position="247"/>
        <end position="269"/>
    </location>
</feature>
<gene>
    <name evidence="6" type="ORF">RUA4292_01596</name>
</gene>
<reference evidence="6 7" key="1">
    <citation type="submission" date="2015-09" db="EMBL/GenBank/DDBJ databases">
        <authorList>
            <consortium name="Swine Surveillance"/>
        </authorList>
    </citation>
    <scope>NUCLEOTIDE SEQUENCE [LARGE SCALE GENOMIC DNA]</scope>
    <source>
        <strain evidence="6 7">CECT 4292</strain>
    </source>
</reference>
<evidence type="ECO:0000256" key="3">
    <source>
        <dbReference type="ARBA" id="ARBA00022989"/>
    </source>
</evidence>
<name>A0A0P1EXR1_9RHOB</name>
<evidence type="ECO:0000256" key="5">
    <source>
        <dbReference type="SAM" id="Phobius"/>
    </source>
</evidence>
<evidence type="ECO:0000256" key="4">
    <source>
        <dbReference type="ARBA" id="ARBA00023136"/>
    </source>
</evidence>
<keyword evidence="3 5" id="KW-1133">Transmembrane helix</keyword>
<feature type="transmembrane region" description="Helical" evidence="5">
    <location>
        <begin position="119"/>
        <end position="139"/>
    </location>
</feature>
<evidence type="ECO:0000256" key="1">
    <source>
        <dbReference type="ARBA" id="ARBA00004141"/>
    </source>
</evidence>
<evidence type="ECO:0000313" key="7">
    <source>
        <dbReference type="Proteomes" id="UP000050783"/>
    </source>
</evidence>
<dbReference type="OrthoDB" id="7388137at2"/>
<comment type="subcellular location">
    <subcellularLocation>
        <location evidence="1">Membrane</location>
        <topology evidence="1">Multi-pass membrane protein</topology>
    </subcellularLocation>
</comment>
<dbReference type="Gene3D" id="1.20.120.1630">
    <property type="match status" value="1"/>
</dbReference>
<accession>A0A0P1EXR1</accession>
<dbReference type="GO" id="GO:0016020">
    <property type="term" value="C:membrane"/>
    <property type="evidence" value="ECO:0007669"/>
    <property type="project" value="UniProtKB-SubCell"/>
</dbReference>
<evidence type="ECO:0000313" key="6">
    <source>
        <dbReference type="EMBL" id="CUH47426.1"/>
    </source>
</evidence>
<dbReference type="RefSeq" id="WP_058277099.1">
    <property type="nucleotide sequence ID" value="NZ_CYPU01000023.1"/>
</dbReference>
<dbReference type="InterPro" id="IPR007269">
    <property type="entry name" value="ICMT_MeTrfase"/>
</dbReference>
<dbReference type="AlphaFoldDB" id="A0A0P1EXR1"/>
<dbReference type="Pfam" id="PF04140">
    <property type="entry name" value="ICMT"/>
    <property type="match status" value="1"/>
</dbReference>
<sequence>MQWDEKGKGMSTAIETNASEKEPVGTPHSATFISASRHLPKSAVSEATGLIGVVSLFCATMGAAYFEVSLLQSIMMLLGLPAATMVASTILLDKAHMRASTGLDYGLARQRSEVMEITVTKTIGLGATFLVIALAYQLIPTYEASKYELTRALSLVVFPLLWILSPIYIAFTTRHMVDPRDELWHFGKLVTLNYSAVDRQKVKDHCRAWLVKGFFLAFMISILPTNIHSMINADLSNFFSKPLPTVFFLIQLTFFVDVCIGTIGYLCTFKALDSHIRTANPYLSSWVAALICYPPFILITSGGPLDYKSGTLDWTYWFEGMPLLLTLWGAAIVVLAVTYAWATVAFGIRFSNLTHRGIITTGPFRYAKHPAYLSKNVMWWLMSVPFLSNLGTAAAFQSCILLIGVNAVYYARAKTEEKHLMTDVDYREYSEWIKANGLFARVLSGRRKPHTR</sequence>